<feature type="domain" description="F5/8 type C" evidence="2">
    <location>
        <begin position="302"/>
        <end position="404"/>
    </location>
</feature>
<organism evidence="3 4">
    <name type="scientific">Aquirufa antheringensis</name>
    <dbReference type="NCBI Taxonomy" id="2516559"/>
    <lineage>
        <taxon>Bacteria</taxon>
        <taxon>Pseudomonadati</taxon>
        <taxon>Bacteroidota</taxon>
        <taxon>Cytophagia</taxon>
        <taxon>Cytophagales</taxon>
        <taxon>Flectobacillaceae</taxon>
        <taxon>Aquirufa</taxon>
    </lineage>
</organism>
<dbReference type="InterPro" id="IPR008979">
    <property type="entry name" value="Galactose-bd-like_sf"/>
</dbReference>
<feature type="signal peptide" evidence="1">
    <location>
        <begin position="1"/>
        <end position="17"/>
    </location>
</feature>
<dbReference type="Pfam" id="PF00754">
    <property type="entry name" value="F5_F8_type_C"/>
    <property type="match status" value="1"/>
</dbReference>
<evidence type="ECO:0000259" key="2">
    <source>
        <dbReference type="PROSITE" id="PS50022"/>
    </source>
</evidence>
<dbReference type="GO" id="GO:0004553">
    <property type="term" value="F:hydrolase activity, hydrolyzing O-glycosyl compounds"/>
    <property type="evidence" value="ECO:0007669"/>
    <property type="project" value="UniProtKB-ARBA"/>
</dbReference>
<dbReference type="Pfam" id="PF13385">
    <property type="entry name" value="Laminin_G_3"/>
    <property type="match status" value="2"/>
</dbReference>
<comment type="caution">
    <text evidence="3">The sequence shown here is derived from an EMBL/GenBank/DDBJ whole genome shotgun (WGS) entry which is preliminary data.</text>
</comment>
<dbReference type="EMBL" id="SEWY01000001">
    <property type="protein sequence ID" value="TBH75289.1"/>
    <property type="molecule type" value="Genomic_DNA"/>
</dbReference>
<accession>A0A4Q9BG87</accession>
<evidence type="ECO:0000313" key="4">
    <source>
        <dbReference type="Proteomes" id="UP000293583"/>
    </source>
</evidence>
<evidence type="ECO:0000313" key="3">
    <source>
        <dbReference type="EMBL" id="TBH75289.1"/>
    </source>
</evidence>
<dbReference type="Proteomes" id="UP000293583">
    <property type="component" value="Unassembled WGS sequence"/>
</dbReference>
<dbReference type="SUPFAM" id="SSF49785">
    <property type="entry name" value="Galactose-binding domain-like"/>
    <property type="match status" value="1"/>
</dbReference>
<proteinExistence type="predicted"/>
<dbReference type="PROSITE" id="PS50022">
    <property type="entry name" value="FA58C_3"/>
    <property type="match status" value="1"/>
</dbReference>
<feature type="chain" id="PRO_5020546550" description="F5/8 type C domain-containing protein" evidence="1">
    <location>
        <begin position="18"/>
        <end position="640"/>
    </location>
</feature>
<dbReference type="InterPro" id="IPR000421">
    <property type="entry name" value="FA58C"/>
</dbReference>
<dbReference type="GO" id="GO:0005975">
    <property type="term" value="P:carbohydrate metabolic process"/>
    <property type="evidence" value="ECO:0007669"/>
    <property type="project" value="UniProtKB-ARBA"/>
</dbReference>
<keyword evidence="4" id="KW-1185">Reference proteome</keyword>
<dbReference type="RefSeq" id="WP_130922465.1">
    <property type="nucleotide sequence ID" value="NZ_JAANOM010000002.1"/>
</dbReference>
<dbReference type="Gene3D" id="2.60.120.260">
    <property type="entry name" value="Galactose-binding domain-like"/>
    <property type="match status" value="1"/>
</dbReference>
<sequence>MKKLVFLLLVFSINAWSQMALPVQQSVLPKNSLVVNYDFSKSASYTNGSSTLNNLAGSASGNATLVGSPNFLNSLGFMSFNGSSQYLVTSDLRNYFKGLNSSVQKSFTMSMWVFPTQLNGVIVSELNSQTPGSGWHATNIEIANGVFKFRVWASSTAISSSSVSLNQWYHLALVYDGTKSKAYLNGILLGTQVVDRELPTSYQHYAIAAPEATSMGSGGGHGGFNLAHFKLHQLPLTDSDILQEYEAKKGELDYIVHSPSTNVNPTYWNVSSAWNTALGASGASGVFGDLAYKPWLNSSLGWVAQTQNTSQFITLNYDEPALIKGLVVQPRGDGQLQWVSEAHIETSLTGGEPWTRVLTNKLLNVNTTGDIYAPFSTPIFAKAVKVIPTNWNDYISLRMGMLVKPNAPVTDGLVLNLDAANIKSYQGTGSTWSDLSSSNNNATISLSPTHNAATGLTFNGSTQYGRIPSVAGVTDFTNSQKYSIEVWFNPASGQANSGEAELLEKWNYTGEGKYPFTIRFNEGGSSMMVACYDGSANYPSVVATGFPVNTWAQLVAVFDFVSKTLTVYRNGVAFPSRSLAGINQVSNTSPVGIAGRVPYNTSGVQVPFKGSIGIIRIYNKSLSSTEILQNFNTYKTRYGL</sequence>
<keyword evidence="1" id="KW-0732">Signal</keyword>
<dbReference type="OrthoDB" id="1450284at2"/>
<evidence type="ECO:0000256" key="1">
    <source>
        <dbReference type="SAM" id="SignalP"/>
    </source>
</evidence>
<protein>
    <recommendedName>
        <fullName evidence="2">F5/8 type C domain-containing protein</fullName>
    </recommendedName>
</protein>
<name>A0A4Q9BG87_9BACT</name>
<reference evidence="3 4" key="1">
    <citation type="submission" date="2019-02" db="EMBL/GenBank/DDBJ databases">
        <title>Genome of a new Bacteroidetes strain.</title>
        <authorList>
            <person name="Pitt A."/>
        </authorList>
    </citation>
    <scope>NUCLEOTIDE SEQUENCE [LARGE SCALE GENOMIC DNA]</scope>
    <source>
        <strain evidence="3 4">103A-SOEBACH</strain>
    </source>
</reference>
<dbReference type="SUPFAM" id="SSF49899">
    <property type="entry name" value="Concanavalin A-like lectins/glucanases"/>
    <property type="match status" value="2"/>
</dbReference>
<gene>
    <name evidence="3" type="ORF">EWU20_01565</name>
</gene>
<dbReference type="InterPro" id="IPR013320">
    <property type="entry name" value="ConA-like_dom_sf"/>
</dbReference>
<dbReference type="AlphaFoldDB" id="A0A4Q9BG87"/>
<dbReference type="Gene3D" id="2.60.120.200">
    <property type="match status" value="2"/>
</dbReference>